<dbReference type="EMBL" id="VIWY01000006">
    <property type="protein sequence ID" value="TWG11546.1"/>
    <property type="molecule type" value="Genomic_DNA"/>
</dbReference>
<comment type="caution">
    <text evidence="2">The sequence shown here is derived from an EMBL/GenBank/DDBJ whole genome shotgun (WGS) entry which is preliminary data.</text>
</comment>
<evidence type="ECO:0000313" key="3">
    <source>
        <dbReference type="Proteomes" id="UP000320239"/>
    </source>
</evidence>
<protein>
    <submittedName>
        <fullName evidence="2">Ferric iron reductase FhuF-like transporter</fullName>
    </submittedName>
</protein>
<reference evidence="2 3" key="1">
    <citation type="submission" date="2019-06" db="EMBL/GenBank/DDBJ databases">
        <title>Sequencing the genomes of 1000 actinobacteria strains.</title>
        <authorList>
            <person name="Klenk H.-P."/>
        </authorList>
    </citation>
    <scope>NUCLEOTIDE SEQUENCE [LARGE SCALE GENOMIC DNA]</scope>
    <source>
        <strain evidence="2 3">DSM 43866</strain>
    </source>
</reference>
<dbReference type="AlphaFoldDB" id="A0A561VIV0"/>
<proteinExistence type="predicted"/>
<gene>
    <name evidence="2" type="ORF">FHX34_106276</name>
</gene>
<dbReference type="Pfam" id="PF11575">
    <property type="entry name" value="FhuF_C"/>
    <property type="match status" value="1"/>
</dbReference>
<dbReference type="GO" id="GO:0051537">
    <property type="term" value="F:2 iron, 2 sulfur cluster binding"/>
    <property type="evidence" value="ECO:0007669"/>
    <property type="project" value="InterPro"/>
</dbReference>
<evidence type="ECO:0000259" key="1">
    <source>
        <dbReference type="Pfam" id="PF11575"/>
    </source>
</evidence>
<name>A0A561VIV0_ACTTI</name>
<dbReference type="Proteomes" id="UP000320239">
    <property type="component" value="Unassembled WGS sequence"/>
</dbReference>
<dbReference type="InterPro" id="IPR024726">
    <property type="entry name" value="FhuF_C"/>
</dbReference>
<keyword evidence="3" id="KW-1185">Reference proteome</keyword>
<evidence type="ECO:0000313" key="2">
    <source>
        <dbReference type="EMBL" id="TWG11546.1"/>
    </source>
</evidence>
<sequence length="268" mass="28538">MCAEESGVEPTVNAADALRAAGRLGPYFAWQPWDGDPAWRPLPQLWDEPAIAERVATARDTLVRMSGLDHDAIGVRESASITFLGLASRLLSPLLAAATAGGALPLPGGDRLWWRPAPAGPVPIAFGELTAIRCAGLPAEVVAERLIDAATIPLVQPLLEAFGSRFAVSPRVLWGNVASALGGAAGMIADNLPEHAARSAQIVEALLRRAPLHASADLVRPDPGRERWFLVRRNCCLYYRIPGGGTCGDCVLTGAAERQRHWRAVLGR</sequence>
<feature type="domain" description="Ferric siderophore reductase C-terminal" evidence="1">
    <location>
        <begin position="232"/>
        <end position="252"/>
    </location>
</feature>
<organism evidence="2 3">
    <name type="scientific">Actinoplanes teichomyceticus</name>
    <dbReference type="NCBI Taxonomy" id="1867"/>
    <lineage>
        <taxon>Bacteria</taxon>
        <taxon>Bacillati</taxon>
        <taxon>Actinomycetota</taxon>
        <taxon>Actinomycetes</taxon>
        <taxon>Micromonosporales</taxon>
        <taxon>Micromonosporaceae</taxon>
        <taxon>Actinoplanes</taxon>
    </lineage>
</organism>
<accession>A0A561VIV0</accession>